<evidence type="ECO:0000313" key="2">
    <source>
        <dbReference type="Proteomes" id="UP000235220"/>
    </source>
</evidence>
<dbReference type="PANTHER" id="PTHR47723:SF19">
    <property type="entry name" value="POLYNUCLEOTIDYL TRANSFERASE, RIBONUCLEASE H-LIKE SUPERFAMILY PROTEIN"/>
    <property type="match status" value="1"/>
</dbReference>
<gene>
    <name evidence="3" type="primary">LOC118347968</name>
</gene>
<organism evidence="2 3">
    <name type="scientific">Juglans regia</name>
    <name type="common">English walnut</name>
    <dbReference type="NCBI Taxonomy" id="51240"/>
    <lineage>
        <taxon>Eukaryota</taxon>
        <taxon>Viridiplantae</taxon>
        <taxon>Streptophyta</taxon>
        <taxon>Embryophyta</taxon>
        <taxon>Tracheophyta</taxon>
        <taxon>Spermatophyta</taxon>
        <taxon>Magnoliopsida</taxon>
        <taxon>eudicotyledons</taxon>
        <taxon>Gunneridae</taxon>
        <taxon>Pentapetalae</taxon>
        <taxon>rosids</taxon>
        <taxon>fabids</taxon>
        <taxon>Fagales</taxon>
        <taxon>Juglandaceae</taxon>
        <taxon>Juglans</taxon>
    </lineage>
</organism>
<dbReference type="CDD" id="cd06222">
    <property type="entry name" value="RNase_H_like"/>
    <property type="match status" value="1"/>
</dbReference>
<dbReference type="OrthoDB" id="1906820at2759"/>
<accession>A0A6P9EPS7</accession>
<dbReference type="RefSeq" id="XP_035544562.1">
    <property type="nucleotide sequence ID" value="XM_035688669.1"/>
</dbReference>
<dbReference type="Gene3D" id="3.30.420.10">
    <property type="entry name" value="Ribonuclease H-like superfamily/Ribonuclease H"/>
    <property type="match status" value="1"/>
</dbReference>
<dbReference type="SUPFAM" id="SSF53098">
    <property type="entry name" value="Ribonuclease H-like"/>
    <property type="match status" value="1"/>
</dbReference>
<keyword evidence="2" id="KW-1185">Reference proteome</keyword>
<feature type="domain" description="RNase H type-1" evidence="1">
    <location>
        <begin position="80"/>
        <end position="202"/>
    </location>
</feature>
<evidence type="ECO:0000259" key="1">
    <source>
        <dbReference type="Pfam" id="PF13456"/>
    </source>
</evidence>
<dbReference type="InterPro" id="IPR044730">
    <property type="entry name" value="RNase_H-like_dom_plant"/>
</dbReference>
<proteinExistence type="predicted"/>
<name>A0A6P9EPS7_JUGRE</name>
<dbReference type="InterPro" id="IPR036397">
    <property type="entry name" value="RNaseH_sf"/>
</dbReference>
<dbReference type="InterPro" id="IPR053151">
    <property type="entry name" value="RNase_H-like"/>
</dbReference>
<protein>
    <submittedName>
        <fullName evidence="3">Uncharacterized protein LOC118347968</fullName>
    </submittedName>
</protein>
<dbReference type="Pfam" id="PF13456">
    <property type="entry name" value="RVT_3"/>
    <property type="match status" value="1"/>
</dbReference>
<reference evidence="3" key="1">
    <citation type="submission" date="2025-08" db="UniProtKB">
        <authorList>
            <consortium name="RefSeq"/>
        </authorList>
    </citation>
    <scope>IDENTIFICATION</scope>
    <source>
        <tissue evidence="3">Leaves</tissue>
    </source>
</reference>
<sequence length="206" mass="23793">MEINSTQSTESLADFILMARGFWYKRNKMIYENINLPPRQVLSYILSLKGILPIGLQQQATVKNLNYRWSPPPPDWFKLNVDGTLFFDYNKTGIRAILYNACGDVIMALSKVEDEFLELENVKAMVVLRGLQFCLQIGIHNLLIESDCFHLVEEINSDAEACSTMRTMIAKIRRLMLRFMQCKIQHGFHMANAAAHYLARHAWSIF</sequence>
<dbReference type="AlphaFoldDB" id="A0A6P9EPS7"/>
<dbReference type="InterPro" id="IPR002156">
    <property type="entry name" value="RNaseH_domain"/>
</dbReference>
<dbReference type="KEGG" id="jre:118347968"/>
<dbReference type="InParanoid" id="A0A6P9EPS7"/>
<dbReference type="GO" id="GO:0003676">
    <property type="term" value="F:nucleic acid binding"/>
    <property type="evidence" value="ECO:0007669"/>
    <property type="project" value="InterPro"/>
</dbReference>
<dbReference type="Proteomes" id="UP000235220">
    <property type="component" value="Chromosome 3"/>
</dbReference>
<dbReference type="PANTHER" id="PTHR47723">
    <property type="entry name" value="OS05G0353850 PROTEIN"/>
    <property type="match status" value="1"/>
</dbReference>
<dbReference type="GeneID" id="118347968"/>
<evidence type="ECO:0000313" key="3">
    <source>
        <dbReference type="RefSeq" id="XP_035544562.1"/>
    </source>
</evidence>
<dbReference type="InterPro" id="IPR012337">
    <property type="entry name" value="RNaseH-like_sf"/>
</dbReference>
<dbReference type="GO" id="GO:0004523">
    <property type="term" value="F:RNA-DNA hybrid ribonuclease activity"/>
    <property type="evidence" value="ECO:0007669"/>
    <property type="project" value="InterPro"/>
</dbReference>